<dbReference type="Gene3D" id="3.20.20.140">
    <property type="entry name" value="Metal-dependent hydrolases"/>
    <property type="match status" value="1"/>
</dbReference>
<proteinExistence type="predicted"/>
<keyword evidence="1" id="KW-0378">Hydrolase</keyword>
<name>A0A557SU40_9ARCH</name>
<accession>A0A557SU40</accession>
<dbReference type="RefSeq" id="WP_222424871.1">
    <property type="nucleotide sequence ID" value="NZ_ML675585.1"/>
</dbReference>
<dbReference type="EMBL" id="VOAH01000009">
    <property type="protein sequence ID" value="TVP40108.1"/>
    <property type="molecule type" value="Genomic_DNA"/>
</dbReference>
<comment type="caution">
    <text evidence="1">The sequence shown here is derived from an EMBL/GenBank/DDBJ whole genome shotgun (WGS) entry which is preliminary data.</text>
</comment>
<evidence type="ECO:0000313" key="2">
    <source>
        <dbReference type="Proteomes" id="UP000315289"/>
    </source>
</evidence>
<evidence type="ECO:0000313" key="1">
    <source>
        <dbReference type="EMBL" id="TVP40108.1"/>
    </source>
</evidence>
<organism evidence="1 2">
    <name type="scientific">Candidatus Nitrosocosmicus arcticus</name>
    <dbReference type="NCBI Taxonomy" id="2035267"/>
    <lineage>
        <taxon>Archaea</taxon>
        <taxon>Nitrososphaerota</taxon>
        <taxon>Nitrososphaeria</taxon>
        <taxon>Nitrososphaerales</taxon>
        <taxon>Nitrososphaeraceae</taxon>
        <taxon>Candidatus Nitrosocosmicus</taxon>
    </lineage>
</organism>
<sequence>MSEIFLDMLSKRLGVLVHFHKEDDAILLIELAKKFGLKTMTHHCMGIYLEEVFIYLHSIDIPVVYGPLDSFQYKVELKNESWRNVKPLIDSKVKLH</sequence>
<gene>
    <name evidence="1" type="ORF">NARC_90013</name>
</gene>
<keyword evidence="2" id="KW-1185">Reference proteome</keyword>
<dbReference type="Proteomes" id="UP000315289">
    <property type="component" value="Unassembled WGS sequence"/>
</dbReference>
<reference evidence="1 2" key="1">
    <citation type="journal article" date="2019" name="Front. Microbiol.">
        <title>Ammonia Oxidation by the Arctic Terrestrial Thaumarchaeote Candidatus Nitrosocosmicus arcticus Is Stimulated by Increasing Temperatures.</title>
        <authorList>
            <person name="Alves R.J.E."/>
            <person name="Kerou M."/>
            <person name="Zappe A."/>
            <person name="Bittner R."/>
            <person name="Abby S.S."/>
            <person name="Schmidt H.A."/>
            <person name="Pfeifer K."/>
            <person name="Schleper C."/>
        </authorList>
    </citation>
    <scope>NUCLEOTIDE SEQUENCE [LARGE SCALE GENOMIC DNA]</scope>
    <source>
        <strain evidence="1 2">Kfb</strain>
    </source>
</reference>
<dbReference type="GO" id="GO:0016787">
    <property type="term" value="F:hydrolase activity"/>
    <property type="evidence" value="ECO:0007669"/>
    <property type="project" value="UniProtKB-KW"/>
</dbReference>
<protein>
    <submittedName>
        <fullName evidence="1">Amidohydrolase family putative</fullName>
    </submittedName>
</protein>
<dbReference type="AlphaFoldDB" id="A0A557SU40"/>